<keyword evidence="2" id="KW-1185">Reference proteome</keyword>
<dbReference type="Proteomes" id="UP000034883">
    <property type="component" value="Chromosome"/>
</dbReference>
<dbReference type="AlphaFoldDB" id="A0A0F6YN80"/>
<dbReference type="KEGG" id="samy:DB32_007277"/>
<proteinExistence type="predicted"/>
<evidence type="ECO:0000313" key="2">
    <source>
        <dbReference type="Proteomes" id="UP000034883"/>
    </source>
</evidence>
<accession>A0A0F6YN80</accession>
<evidence type="ECO:0000313" key="1">
    <source>
        <dbReference type="EMBL" id="AKF10128.1"/>
    </source>
</evidence>
<organism evidence="1 2">
    <name type="scientific">Sandaracinus amylolyticus</name>
    <dbReference type="NCBI Taxonomy" id="927083"/>
    <lineage>
        <taxon>Bacteria</taxon>
        <taxon>Pseudomonadati</taxon>
        <taxon>Myxococcota</taxon>
        <taxon>Polyangia</taxon>
        <taxon>Polyangiales</taxon>
        <taxon>Sandaracinaceae</taxon>
        <taxon>Sandaracinus</taxon>
    </lineage>
</organism>
<name>A0A0F6YN80_9BACT</name>
<reference evidence="1 2" key="1">
    <citation type="submission" date="2015-03" db="EMBL/GenBank/DDBJ databases">
        <title>Genome assembly of Sandaracinus amylolyticus DSM 53668.</title>
        <authorList>
            <person name="Sharma G."/>
            <person name="Subramanian S."/>
        </authorList>
    </citation>
    <scope>NUCLEOTIDE SEQUENCE [LARGE SCALE GENOMIC DNA]</scope>
    <source>
        <strain evidence="1 2">DSM 53668</strain>
    </source>
</reference>
<gene>
    <name evidence="1" type="ORF">DB32_007277</name>
</gene>
<protein>
    <submittedName>
        <fullName evidence="1">Uncharacterized protein</fullName>
    </submittedName>
</protein>
<sequence length="318" mass="32725">MLALGCGPSEAETRLFVVVASDLGAPPIARIVARTLDADGTPLDEATLPVEPDAGGFALPLSFVVVPASPDAPVRVEIEGRDARGEAIVVRRARTTVPRGTTRVVHVLLEGCCTGSGCTGESTCIGGQCLPEDVESLPLDDDTRGGELVLDASFPSCSQLDGGMDMDASMPNDAAPIDAPTPIDARPTSTCPSETCVCASTCQCAADATCAWTGERGTLECGQRSRCIADAGDSTSVRCDRTTQCAVTLGASSSAHCDRATCDIDVGSSSSVTCIDRAACDITCRDTCNVDCRGATSCWLRCEASGRSEMVDGTAQCP</sequence>
<dbReference type="EMBL" id="CP011125">
    <property type="protein sequence ID" value="AKF10128.1"/>
    <property type="molecule type" value="Genomic_DNA"/>
</dbReference>